<name>A0A314Y2B0_PRUYE</name>
<keyword evidence="3" id="KW-1185">Reference proteome</keyword>
<proteinExistence type="predicted"/>
<evidence type="ECO:0000313" key="2">
    <source>
        <dbReference type="EMBL" id="PQP98017.1"/>
    </source>
</evidence>
<evidence type="ECO:0000256" key="1">
    <source>
        <dbReference type="SAM" id="MobiDB-lite"/>
    </source>
</evidence>
<dbReference type="Proteomes" id="UP000250321">
    <property type="component" value="Unassembled WGS sequence"/>
</dbReference>
<gene>
    <name evidence="2" type="ORF">Pyn_21680</name>
</gene>
<comment type="caution">
    <text evidence="2">The sequence shown here is derived from an EMBL/GenBank/DDBJ whole genome shotgun (WGS) entry which is preliminary data.</text>
</comment>
<feature type="region of interest" description="Disordered" evidence="1">
    <location>
        <begin position="38"/>
        <end position="60"/>
    </location>
</feature>
<reference evidence="2 3" key="1">
    <citation type="submission" date="2018-02" db="EMBL/GenBank/DDBJ databases">
        <title>Draft genome of wild Prunus yedoensis var. nudiflora.</title>
        <authorList>
            <person name="Baek S."/>
            <person name="Kim J.-H."/>
            <person name="Choi K."/>
            <person name="Kim G.-B."/>
            <person name="Cho A."/>
            <person name="Jang H."/>
            <person name="Shin C.-H."/>
            <person name="Yu H.-J."/>
            <person name="Mun J.-H."/>
        </authorList>
    </citation>
    <scope>NUCLEOTIDE SEQUENCE [LARGE SCALE GENOMIC DNA]</scope>
    <source>
        <strain evidence="3">cv. Jeju island</strain>
        <tissue evidence="2">Leaf</tissue>
    </source>
</reference>
<dbReference type="EMBL" id="PJQY01001947">
    <property type="protein sequence ID" value="PQP98017.1"/>
    <property type="molecule type" value="Genomic_DNA"/>
</dbReference>
<dbReference type="AlphaFoldDB" id="A0A314Y2B0"/>
<evidence type="ECO:0000313" key="3">
    <source>
        <dbReference type="Proteomes" id="UP000250321"/>
    </source>
</evidence>
<accession>A0A314Y2B0</accession>
<sequence length="60" mass="6804">MEEPCTFIDPIDSKRTRYLTRGLRYLTIEEMVPDVMRPVAGRTGGRGPESWRPVGVTPPD</sequence>
<protein>
    <submittedName>
        <fullName evidence="2">Uncharacterized protein</fullName>
    </submittedName>
</protein>
<organism evidence="2 3">
    <name type="scientific">Prunus yedoensis var. nudiflora</name>
    <dbReference type="NCBI Taxonomy" id="2094558"/>
    <lineage>
        <taxon>Eukaryota</taxon>
        <taxon>Viridiplantae</taxon>
        <taxon>Streptophyta</taxon>
        <taxon>Embryophyta</taxon>
        <taxon>Tracheophyta</taxon>
        <taxon>Spermatophyta</taxon>
        <taxon>Magnoliopsida</taxon>
        <taxon>eudicotyledons</taxon>
        <taxon>Gunneridae</taxon>
        <taxon>Pentapetalae</taxon>
        <taxon>rosids</taxon>
        <taxon>fabids</taxon>
        <taxon>Rosales</taxon>
        <taxon>Rosaceae</taxon>
        <taxon>Amygdaloideae</taxon>
        <taxon>Amygdaleae</taxon>
        <taxon>Prunus</taxon>
    </lineage>
</organism>